<dbReference type="Proteomes" id="UP000807825">
    <property type="component" value="Unassembled WGS sequence"/>
</dbReference>
<dbReference type="AlphaFoldDB" id="A0A9D6V6J0"/>
<feature type="domain" description="Putative zinc-finger" evidence="2">
    <location>
        <begin position="6"/>
        <end position="39"/>
    </location>
</feature>
<evidence type="ECO:0000313" key="4">
    <source>
        <dbReference type="Proteomes" id="UP000807825"/>
    </source>
</evidence>
<protein>
    <submittedName>
        <fullName evidence="3">Zf-HC2 domain-containing protein</fullName>
    </submittedName>
</protein>
<sequence>MNPIICREAEELIVEDLDEGLDPGGKNRLENHLQTCSKCVRMREDMRMMVAAASSDMPQDPNEDFWKSFDRGLEARIREREPAKRNRRLWQVALPALAAAGIIIAVFGLTIDRHHPGVGKMSATSDIVIDDVHQIFGPSRDELGPSMNSGITMVLNGVTDEAVVRWFEVEDESSQSFL</sequence>
<feature type="transmembrane region" description="Helical" evidence="1">
    <location>
        <begin position="89"/>
        <end position="111"/>
    </location>
</feature>
<proteinExistence type="predicted"/>
<evidence type="ECO:0000256" key="1">
    <source>
        <dbReference type="SAM" id="Phobius"/>
    </source>
</evidence>
<evidence type="ECO:0000313" key="3">
    <source>
        <dbReference type="EMBL" id="MBI5250886.1"/>
    </source>
</evidence>
<reference evidence="3" key="1">
    <citation type="submission" date="2020-07" db="EMBL/GenBank/DDBJ databases">
        <title>Huge and variable diversity of episymbiotic CPR bacteria and DPANN archaea in groundwater ecosystems.</title>
        <authorList>
            <person name="He C.Y."/>
            <person name="Keren R."/>
            <person name="Whittaker M."/>
            <person name="Farag I.F."/>
            <person name="Doudna J."/>
            <person name="Cate J.H.D."/>
            <person name="Banfield J.F."/>
        </authorList>
    </citation>
    <scope>NUCLEOTIDE SEQUENCE</scope>
    <source>
        <strain evidence="3">NC_groundwater_1664_Pr3_B-0.1um_52_9</strain>
    </source>
</reference>
<gene>
    <name evidence="3" type="ORF">HY912_15470</name>
</gene>
<keyword evidence="1" id="KW-1133">Transmembrane helix</keyword>
<keyword evidence="1" id="KW-0472">Membrane</keyword>
<dbReference type="Pfam" id="PF13490">
    <property type="entry name" value="zf-HC2"/>
    <property type="match status" value="1"/>
</dbReference>
<dbReference type="InterPro" id="IPR027383">
    <property type="entry name" value="Znf_put"/>
</dbReference>
<organism evidence="3 4">
    <name type="scientific">Desulfomonile tiedjei</name>
    <dbReference type="NCBI Taxonomy" id="2358"/>
    <lineage>
        <taxon>Bacteria</taxon>
        <taxon>Pseudomonadati</taxon>
        <taxon>Thermodesulfobacteriota</taxon>
        <taxon>Desulfomonilia</taxon>
        <taxon>Desulfomonilales</taxon>
        <taxon>Desulfomonilaceae</taxon>
        <taxon>Desulfomonile</taxon>
    </lineage>
</organism>
<accession>A0A9D6V6J0</accession>
<name>A0A9D6V6J0_9BACT</name>
<keyword evidence="1" id="KW-0812">Transmembrane</keyword>
<dbReference type="EMBL" id="JACRDE010000401">
    <property type="protein sequence ID" value="MBI5250886.1"/>
    <property type="molecule type" value="Genomic_DNA"/>
</dbReference>
<comment type="caution">
    <text evidence="3">The sequence shown here is derived from an EMBL/GenBank/DDBJ whole genome shotgun (WGS) entry which is preliminary data.</text>
</comment>
<evidence type="ECO:0000259" key="2">
    <source>
        <dbReference type="Pfam" id="PF13490"/>
    </source>
</evidence>